<dbReference type="EMBL" id="PYLP01000011">
    <property type="protein sequence ID" value="PST39773.1"/>
    <property type="molecule type" value="Genomic_DNA"/>
</dbReference>
<comment type="caution">
    <text evidence="2">The sequence shown here is derived from an EMBL/GenBank/DDBJ whole genome shotgun (WGS) entry which is preliminary data.</text>
</comment>
<accession>A0A2T3FX01</accession>
<dbReference type="AlphaFoldDB" id="A0A2T3FX01"/>
<dbReference type="Gene3D" id="3.40.630.30">
    <property type="match status" value="1"/>
</dbReference>
<gene>
    <name evidence="2" type="ORF">C7U55_08870</name>
</gene>
<name>A0A2T3FX01_9FIRM</name>
<proteinExistence type="predicted"/>
<dbReference type="GO" id="GO:0016747">
    <property type="term" value="F:acyltransferase activity, transferring groups other than amino-acyl groups"/>
    <property type="evidence" value="ECO:0007669"/>
    <property type="project" value="InterPro"/>
</dbReference>
<reference evidence="3" key="1">
    <citation type="submission" date="2018-03" db="EMBL/GenBank/DDBJ databases">
        <title>Lachnoclostridium SNUG30370 gen.nov., sp.nov., isolated from human faeces.</title>
        <authorList>
            <person name="Seo B."/>
            <person name="Jeon K."/>
            <person name="Ko G."/>
        </authorList>
    </citation>
    <scope>NUCLEOTIDE SEQUENCE [LARGE SCALE GENOMIC DNA]</scope>
    <source>
        <strain evidence="3">SNUG30370</strain>
    </source>
</reference>
<dbReference type="PANTHER" id="PTHR43072">
    <property type="entry name" value="N-ACETYLTRANSFERASE"/>
    <property type="match status" value="1"/>
</dbReference>
<dbReference type="PROSITE" id="PS51186">
    <property type="entry name" value="GNAT"/>
    <property type="match status" value="1"/>
</dbReference>
<dbReference type="InterPro" id="IPR000182">
    <property type="entry name" value="GNAT_dom"/>
</dbReference>
<dbReference type="SUPFAM" id="SSF55729">
    <property type="entry name" value="Acyl-CoA N-acyltransferases (Nat)"/>
    <property type="match status" value="1"/>
</dbReference>
<dbReference type="CDD" id="cd04301">
    <property type="entry name" value="NAT_SF"/>
    <property type="match status" value="1"/>
</dbReference>
<feature type="domain" description="N-acetyltransferase" evidence="1">
    <location>
        <begin position="1"/>
        <end position="164"/>
    </location>
</feature>
<protein>
    <submittedName>
        <fullName evidence="2">N-acetyltransferase</fullName>
    </submittedName>
</protein>
<keyword evidence="2" id="KW-0808">Transferase</keyword>
<dbReference type="RefSeq" id="WP_106988264.1">
    <property type="nucleotide sequence ID" value="NZ_DAWBWI010000077.1"/>
</dbReference>
<sequence>MILRQTKLEDISRVMEIINQAKCYFKENGIDQWQDGYPNEETIKRDIEKNEAYVLVDEDQIVGTCMVTINGETSYNRIDGKWLLNSPYICVHRIAVDSNCKGKGLASTILDQVVAMYPDYHSVRMDTHNDNLSMQKFLTKYGFKHCGTITLASGALRRAYEKRI</sequence>
<dbReference type="GeneID" id="77471200"/>
<evidence type="ECO:0000313" key="2">
    <source>
        <dbReference type="EMBL" id="PST39773.1"/>
    </source>
</evidence>
<dbReference type="Pfam" id="PF00583">
    <property type="entry name" value="Acetyltransf_1"/>
    <property type="match status" value="1"/>
</dbReference>
<dbReference type="InterPro" id="IPR016181">
    <property type="entry name" value="Acyl_CoA_acyltransferase"/>
</dbReference>
<evidence type="ECO:0000313" key="3">
    <source>
        <dbReference type="Proteomes" id="UP000241201"/>
    </source>
</evidence>
<evidence type="ECO:0000259" key="1">
    <source>
        <dbReference type="PROSITE" id="PS51186"/>
    </source>
</evidence>
<keyword evidence="3" id="KW-1185">Reference proteome</keyword>
<organism evidence="2 3">
    <name type="scientific">Faecalibacillus faecis</name>
    <dbReference type="NCBI Taxonomy" id="1982628"/>
    <lineage>
        <taxon>Bacteria</taxon>
        <taxon>Bacillati</taxon>
        <taxon>Bacillota</taxon>
        <taxon>Erysipelotrichia</taxon>
        <taxon>Erysipelotrichales</taxon>
        <taxon>Coprobacillaceae</taxon>
        <taxon>Faecalibacillus</taxon>
    </lineage>
</organism>
<dbReference type="Proteomes" id="UP000241201">
    <property type="component" value="Unassembled WGS sequence"/>
</dbReference>